<keyword evidence="3" id="KW-1185">Reference proteome</keyword>
<dbReference type="AlphaFoldDB" id="A0A6A2XE97"/>
<gene>
    <name evidence="2" type="ORF">F3Y22_tig00117034pilonHSYRG00176</name>
</gene>
<organism evidence="2 3">
    <name type="scientific">Hibiscus syriacus</name>
    <name type="common">Rose of Sharon</name>
    <dbReference type="NCBI Taxonomy" id="106335"/>
    <lineage>
        <taxon>Eukaryota</taxon>
        <taxon>Viridiplantae</taxon>
        <taxon>Streptophyta</taxon>
        <taxon>Embryophyta</taxon>
        <taxon>Tracheophyta</taxon>
        <taxon>Spermatophyta</taxon>
        <taxon>Magnoliopsida</taxon>
        <taxon>eudicotyledons</taxon>
        <taxon>Gunneridae</taxon>
        <taxon>Pentapetalae</taxon>
        <taxon>rosids</taxon>
        <taxon>malvids</taxon>
        <taxon>Malvales</taxon>
        <taxon>Malvaceae</taxon>
        <taxon>Malvoideae</taxon>
        <taxon>Hibiscus</taxon>
    </lineage>
</organism>
<proteinExistence type="predicted"/>
<protein>
    <submittedName>
        <fullName evidence="2">Uncharacterized protein</fullName>
    </submittedName>
</protein>
<evidence type="ECO:0000313" key="3">
    <source>
        <dbReference type="Proteomes" id="UP000436088"/>
    </source>
</evidence>
<dbReference type="Proteomes" id="UP000436088">
    <property type="component" value="Unassembled WGS sequence"/>
</dbReference>
<feature type="region of interest" description="Disordered" evidence="1">
    <location>
        <begin position="165"/>
        <end position="208"/>
    </location>
</feature>
<evidence type="ECO:0000313" key="2">
    <source>
        <dbReference type="EMBL" id="KAE8654917.1"/>
    </source>
</evidence>
<feature type="compositionally biased region" description="Basic and acidic residues" evidence="1">
    <location>
        <begin position="165"/>
        <end position="179"/>
    </location>
</feature>
<reference evidence="2" key="1">
    <citation type="submission" date="2019-09" db="EMBL/GenBank/DDBJ databases">
        <title>Draft genome information of white flower Hibiscus syriacus.</title>
        <authorList>
            <person name="Kim Y.-M."/>
        </authorList>
    </citation>
    <scope>NUCLEOTIDE SEQUENCE [LARGE SCALE GENOMIC DNA]</scope>
    <source>
        <strain evidence="2">YM2019G1</strain>
    </source>
</reference>
<comment type="caution">
    <text evidence="2">The sequence shown here is derived from an EMBL/GenBank/DDBJ whole genome shotgun (WGS) entry which is preliminary data.</text>
</comment>
<dbReference type="EMBL" id="VEPZ02001782">
    <property type="protein sequence ID" value="KAE8654917.1"/>
    <property type="molecule type" value="Genomic_DNA"/>
</dbReference>
<accession>A0A6A2XE97</accession>
<name>A0A6A2XE97_HIBSY</name>
<evidence type="ECO:0000256" key="1">
    <source>
        <dbReference type="SAM" id="MobiDB-lite"/>
    </source>
</evidence>
<sequence>MCTRPPNTSTHAPNLRVSMGHVCFAGGGGYNTGDGGGGGHGVLRRWLHYGRTRYMGGFGGRVGGDGGFTIGGLGYTGAFGAGGFTNGGLGCFGGRFGGQFGGGVGRGHSGHARQVSKAPKFRSRTIRVSDRLHIGNDMSSILIRNNFLWFSPFDSDQALSNLDHSVRVQEKESEHGDGDDRSDDELVDEAHSDHEDEDPSYPRASQLM</sequence>